<evidence type="ECO:0000313" key="1">
    <source>
        <dbReference type="EMBL" id="TBO58681.1"/>
    </source>
</evidence>
<dbReference type="RefSeq" id="WP_131123784.1">
    <property type="nucleotide sequence ID" value="NZ_SIXH01000123.1"/>
</dbReference>
<dbReference type="EMBL" id="SIXH01000123">
    <property type="protein sequence ID" value="TBO58681.1"/>
    <property type="molecule type" value="Genomic_DNA"/>
</dbReference>
<accession>A0A4V2JII6</accession>
<keyword evidence="2" id="KW-1185">Reference proteome</keyword>
<evidence type="ECO:0000313" key="2">
    <source>
        <dbReference type="Proteomes" id="UP000292452"/>
    </source>
</evidence>
<reference evidence="1 2" key="1">
    <citation type="submission" date="2019-02" db="EMBL/GenBank/DDBJ databases">
        <title>Draft Genome Sequence of Streptomyces sp. AM-2504, identified by 16S rRNA comparative analysis as a Streptomyces Kasugaensis strain.</title>
        <authorList>
            <person name="Napolioni V."/>
            <person name="Giuliodori A.M."/>
            <person name="Spurio R."/>
            <person name="Fabbretti A."/>
        </authorList>
    </citation>
    <scope>NUCLEOTIDE SEQUENCE [LARGE SCALE GENOMIC DNA]</scope>
    <source>
        <strain evidence="1 2">AM-2504</strain>
    </source>
</reference>
<gene>
    <name evidence="1" type="ORF">EYS09_16125</name>
</gene>
<proteinExistence type="predicted"/>
<dbReference type="Proteomes" id="UP000292452">
    <property type="component" value="Unassembled WGS sequence"/>
</dbReference>
<name>A0A4V2JII6_STRKA</name>
<dbReference type="AlphaFoldDB" id="A0A4V2JII6"/>
<sequence length="84" mass="9158">MSGSGEFNADVEELGSLSMRLERCTESMKHAGGNLRSASVDSLGNSRIDKAGAGFRSSREFGIDCSRRRHGAGRPFRGPLRVWE</sequence>
<comment type="caution">
    <text evidence="1">The sequence shown here is derived from an EMBL/GenBank/DDBJ whole genome shotgun (WGS) entry which is preliminary data.</text>
</comment>
<organism evidence="1 2">
    <name type="scientific">Streptomyces kasugaensis</name>
    <dbReference type="NCBI Taxonomy" id="1946"/>
    <lineage>
        <taxon>Bacteria</taxon>
        <taxon>Bacillati</taxon>
        <taxon>Actinomycetota</taxon>
        <taxon>Actinomycetes</taxon>
        <taxon>Kitasatosporales</taxon>
        <taxon>Streptomycetaceae</taxon>
        <taxon>Streptomyces</taxon>
    </lineage>
</organism>
<protein>
    <submittedName>
        <fullName evidence="1">Uncharacterized protein</fullName>
    </submittedName>
</protein>